<reference evidence="3" key="1">
    <citation type="journal article" date="2019" name="Int. J. Syst. Evol. Microbiol.">
        <title>The Global Catalogue of Microorganisms (GCM) 10K type strain sequencing project: providing services to taxonomists for standard genome sequencing and annotation.</title>
        <authorList>
            <consortium name="The Broad Institute Genomics Platform"/>
            <consortium name="The Broad Institute Genome Sequencing Center for Infectious Disease"/>
            <person name="Wu L."/>
            <person name="Ma J."/>
        </authorList>
    </citation>
    <scope>NUCLEOTIDE SEQUENCE [LARGE SCALE GENOMIC DNA]</scope>
    <source>
        <strain evidence="3">JCM 17666</strain>
    </source>
</reference>
<dbReference type="InterPro" id="IPR005064">
    <property type="entry name" value="BUG"/>
</dbReference>
<evidence type="ECO:0000313" key="2">
    <source>
        <dbReference type="EMBL" id="GAA4326612.1"/>
    </source>
</evidence>
<dbReference type="EMBL" id="BAABFO010000004">
    <property type="protein sequence ID" value="GAA4326612.1"/>
    <property type="molecule type" value="Genomic_DNA"/>
</dbReference>
<gene>
    <name evidence="2" type="ORF">GCM10023144_10280</name>
</gene>
<dbReference type="PANTHER" id="PTHR42928">
    <property type="entry name" value="TRICARBOXYLATE-BINDING PROTEIN"/>
    <property type="match status" value="1"/>
</dbReference>
<organism evidence="2 3">
    <name type="scientific">Pigmentiphaga soli</name>
    <dbReference type="NCBI Taxonomy" id="1007095"/>
    <lineage>
        <taxon>Bacteria</taxon>
        <taxon>Pseudomonadati</taxon>
        <taxon>Pseudomonadota</taxon>
        <taxon>Betaproteobacteria</taxon>
        <taxon>Burkholderiales</taxon>
        <taxon>Alcaligenaceae</taxon>
        <taxon>Pigmentiphaga</taxon>
    </lineage>
</organism>
<protein>
    <submittedName>
        <fullName evidence="2">Tripartite tricarboxylate transporter substrate binding protein</fullName>
    </submittedName>
</protein>
<evidence type="ECO:0000256" key="1">
    <source>
        <dbReference type="ARBA" id="ARBA00006987"/>
    </source>
</evidence>
<dbReference type="Proteomes" id="UP001501671">
    <property type="component" value="Unassembled WGS sequence"/>
</dbReference>
<proteinExistence type="inferred from homology"/>
<dbReference type="CDD" id="cd13578">
    <property type="entry name" value="PBP2_Bug27"/>
    <property type="match status" value="1"/>
</dbReference>
<sequence length="351" mass="37099">MQACPRTLHCRYLVHDNKRGETTVRKHSSWTLPFAAAIGWLAMAACGGARAGPYPDRPARIIVPATAGGNNDLVARALAAGMAGGLGQPVVVENRPGASSLVGTQYVGKAAPDGYTILHASNTFAVAPSLLKDAGYDPIEDFAAVSLTSVSPQVLLVNPKLPVGSVPELIAFAKASKKPLSYGSAGVGGTAHIAAEMFARQAGVKLLHVPYKGNSQAMADLIGGQIDMLFDLGSTAFPQVKSGLVRALAVTGRRRLPLMAGLPTMEEAGLPDYEDVVFTGLFVPARTPPETLRRLQREVRKAVQDPAIKSQFQQVGIELVASDSPEQFARYVAEEFRKKAALIKAAHIDAQ</sequence>
<dbReference type="Gene3D" id="3.40.190.10">
    <property type="entry name" value="Periplasmic binding protein-like II"/>
    <property type="match status" value="1"/>
</dbReference>
<dbReference type="PANTHER" id="PTHR42928:SF5">
    <property type="entry name" value="BLR1237 PROTEIN"/>
    <property type="match status" value="1"/>
</dbReference>
<dbReference type="PIRSF" id="PIRSF017082">
    <property type="entry name" value="YflP"/>
    <property type="match status" value="1"/>
</dbReference>
<dbReference type="Pfam" id="PF03401">
    <property type="entry name" value="TctC"/>
    <property type="match status" value="1"/>
</dbReference>
<comment type="caution">
    <text evidence="2">The sequence shown here is derived from an EMBL/GenBank/DDBJ whole genome shotgun (WGS) entry which is preliminary data.</text>
</comment>
<keyword evidence="3" id="KW-1185">Reference proteome</keyword>
<dbReference type="SUPFAM" id="SSF53850">
    <property type="entry name" value="Periplasmic binding protein-like II"/>
    <property type="match status" value="1"/>
</dbReference>
<comment type="similarity">
    <text evidence="1">Belongs to the UPF0065 (bug) family.</text>
</comment>
<accession>A0ABP8GLK6</accession>
<name>A0ABP8GLK6_9BURK</name>
<evidence type="ECO:0000313" key="3">
    <source>
        <dbReference type="Proteomes" id="UP001501671"/>
    </source>
</evidence>
<dbReference type="InterPro" id="IPR042100">
    <property type="entry name" value="Bug_dom1"/>
</dbReference>
<dbReference type="Gene3D" id="3.40.190.150">
    <property type="entry name" value="Bordetella uptake gene, domain 1"/>
    <property type="match status" value="1"/>
</dbReference>